<evidence type="ECO:0000313" key="1">
    <source>
        <dbReference type="EMBL" id="GFN99413.1"/>
    </source>
</evidence>
<accession>A0AAV3ZZQ3</accession>
<reference evidence="1 2" key="1">
    <citation type="journal article" date="2021" name="Elife">
        <title>Chloroplast acquisition without the gene transfer in kleptoplastic sea slugs, Plakobranchus ocellatus.</title>
        <authorList>
            <person name="Maeda T."/>
            <person name="Takahashi S."/>
            <person name="Yoshida T."/>
            <person name="Shimamura S."/>
            <person name="Takaki Y."/>
            <person name="Nagai Y."/>
            <person name="Toyoda A."/>
            <person name="Suzuki Y."/>
            <person name="Arimoto A."/>
            <person name="Ishii H."/>
            <person name="Satoh N."/>
            <person name="Nishiyama T."/>
            <person name="Hasebe M."/>
            <person name="Maruyama T."/>
            <person name="Minagawa J."/>
            <person name="Obokata J."/>
            <person name="Shigenobu S."/>
        </authorList>
    </citation>
    <scope>NUCLEOTIDE SEQUENCE [LARGE SCALE GENOMIC DNA]</scope>
</reference>
<comment type="caution">
    <text evidence="1">The sequence shown here is derived from an EMBL/GenBank/DDBJ whole genome shotgun (WGS) entry which is preliminary data.</text>
</comment>
<proteinExistence type="predicted"/>
<evidence type="ECO:0000313" key="2">
    <source>
        <dbReference type="Proteomes" id="UP000735302"/>
    </source>
</evidence>
<name>A0AAV3ZZQ3_9GAST</name>
<keyword evidence="2" id="KW-1185">Reference proteome</keyword>
<dbReference type="EMBL" id="BLXT01003003">
    <property type="protein sequence ID" value="GFN99413.1"/>
    <property type="molecule type" value="Genomic_DNA"/>
</dbReference>
<protein>
    <submittedName>
        <fullName evidence="1">Uncharacterized protein</fullName>
    </submittedName>
</protein>
<organism evidence="1 2">
    <name type="scientific">Plakobranchus ocellatus</name>
    <dbReference type="NCBI Taxonomy" id="259542"/>
    <lineage>
        <taxon>Eukaryota</taxon>
        <taxon>Metazoa</taxon>
        <taxon>Spiralia</taxon>
        <taxon>Lophotrochozoa</taxon>
        <taxon>Mollusca</taxon>
        <taxon>Gastropoda</taxon>
        <taxon>Heterobranchia</taxon>
        <taxon>Euthyneura</taxon>
        <taxon>Panpulmonata</taxon>
        <taxon>Sacoglossa</taxon>
        <taxon>Placobranchoidea</taxon>
        <taxon>Plakobranchidae</taxon>
        <taxon>Plakobranchus</taxon>
    </lineage>
</organism>
<dbReference type="AlphaFoldDB" id="A0AAV3ZZQ3"/>
<gene>
    <name evidence="1" type="ORF">PoB_002591900</name>
</gene>
<sequence length="113" mass="12684">MKINMTLSKRTTLTDRLHLGVNIAKTIIFPGTGVVSDHDLVMMSFQIAEQCADIEDALIYNNTKLADNLVREKQAKMNTTQDKKGNILTEDIEKMENGLNIVMNCTTPKAMRI</sequence>
<dbReference type="Proteomes" id="UP000735302">
    <property type="component" value="Unassembled WGS sequence"/>
</dbReference>